<evidence type="ECO:0000313" key="12">
    <source>
        <dbReference type="Proteomes" id="UP001530400"/>
    </source>
</evidence>
<dbReference type="GO" id="GO:0006508">
    <property type="term" value="P:proteolysis"/>
    <property type="evidence" value="ECO:0007669"/>
    <property type="project" value="UniProtKB-KW"/>
</dbReference>
<feature type="domain" description="USP" evidence="9">
    <location>
        <begin position="1188"/>
        <end position="1945"/>
    </location>
</feature>
<protein>
    <recommendedName>
        <fullName evidence="3">ubiquitinyl hydrolase 1</fullName>
        <ecNumber evidence="3">3.4.19.12</ecNumber>
    </recommendedName>
</protein>
<feature type="compositionally biased region" description="Polar residues" evidence="8">
    <location>
        <begin position="11"/>
        <end position="20"/>
    </location>
</feature>
<feature type="compositionally biased region" description="Polar residues" evidence="8">
    <location>
        <begin position="1617"/>
        <end position="1634"/>
    </location>
</feature>
<proteinExistence type="inferred from homology"/>
<gene>
    <name evidence="11" type="ORF">ACHAWO_011945</name>
</gene>
<evidence type="ECO:0000256" key="2">
    <source>
        <dbReference type="ARBA" id="ARBA00009085"/>
    </source>
</evidence>
<keyword evidence="12" id="KW-1185">Reference proteome</keyword>
<evidence type="ECO:0000256" key="5">
    <source>
        <dbReference type="ARBA" id="ARBA00022786"/>
    </source>
</evidence>
<evidence type="ECO:0000256" key="7">
    <source>
        <dbReference type="ARBA" id="ARBA00022807"/>
    </source>
</evidence>
<feature type="region of interest" description="Disordered" evidence="8">
    <location>
        <begin position="51"/>
        <end position="70"/>
    </location>
</feature>
<dbReference type="InterPro" id="IPR038765">
    <property type="entry name" value="Papain-like_cys_pep_sf"/>
</dbReference>
<feature type="region of interest" description="Disordered" evidence="8">
    <location>
        <begin position="1614"/>
        <end position="1650"/>
    </location>
</feature>
<feature type="region of interest" description="Disordered" evidence="8">
    <location>
        <begin position="1"/>
        <end position="25"/>
    </location>
</feature>
<evidence type="ECO:0000259" key="10">
    <source>
        <dbReference type="PROSITE" id="PS51283"/>
    </source>
</evidence>
<dbReference type="Gene3D" id="3.90.70.10">
    <property type="entry name" value="Cysteine proteinases"/>
    <property type="match status" value="2"/>
</dbReference>
<dbReference type="GO" id="GO:0004843">
    <property type="term" value="F:cysteine-type deubiquitinase activity"/>
    <property type="evidence" value="ECO:0007669"/>
    <property type="project" value="UniProtKB-EC"/>
</dbReference>
<feature type="region of interest" description="Disordered" evidence="8">
    <location>
        <begin position="1151"/>
        <end position="1178"/>
    </location>
</feature>
<feature type="compositionally biased region" description="Basic and acidic residues" evidence="8">
    <location>
        <begin position="312"/>
        <end position="321"/>
    </location>
</feature>
<comment type="caution">
    <text evidence="11">The sequence shown here is derived from an EMBL/GenBank/DDBJ whole genome shotgun (WGS) entry which is preliminary data.</text>
</comment>
<sequence length="1983" mass="221627">MPTRQPPPPTSHATPQTRLSSLLPPSEAVRILSTSTVRSILRSYLRSNCQHTSKKGRTYRHPLDPKESNDEKKEIDLLLLGLCHDFSQNSNDVTKKQVAAAWSRLSFHPISGYPYQLIHELEGHGGHAKHVIGGGISSHSTTASSSSASKEDPITFEALFSASVHRTSSVLGLDKHAFLSRGILFPPTTLPDRGPNGHFALMECVFTALSSEPPEAQVILNTVEVEFASLSNGNKSRSTHDERMTQVLAAGRGKARILLPDLIIAFGICRLGEWDMEYRGWVEERRLRRERVHEETARGLMELEERVIDGENSLGEKKVDSSEEMENEEMKAVPPPREDGLRLVSLLAFLIYDGYQSQNTLTRDIIQRFLSDIHGEESYKTAPTKHCLDRMFEEEKGKDPPSKSNRALGNHNETGYILHHLDGNLFQKGIHATISYSEQSVSNVAVKHSTSQTLVATHILLDWVLLLFNCMLPRQLPPPSNMAEYYLRIVNSDPVRMLDTLSIKYGLYNANEGADNGLYEIRRRFHSLQKKNGNLVEKEKSGEANVNRATLDNVCPDTGELIVPEDGDDDVSSTSRPKNVVDESSFVKEVSSPNVELGHGGYLPAELARLTFRACASQDGQKSDPAAGLWGVKESEPKRSKSSSGESFWTLYDAVSFGCHAVRWEALQNSSHGDAQEEIDADAHNKYDSEMPLLRLAFNVFQQSPCEDGKQNDSMLDRLQIGKMLLLLLEHESFRLEADSPPSTEEDHSTDELQTAENGAVSKAPEGSSDVLATLVDVSYASLLGLVPPKLDLSQYTDKSSKTNLPLSILVDFVISESKTPTSESRQDGIDFEGFAHWHLRLASDSAETRLGPYLLDLRLIAAVLFGVRPASPKMEKHLIDQIKRRHKYRFPRTRSGASQPRGPKGTVWYVINADWWRLWVHLTEGKMSNADASGYKLGKIDNNMLLSEEGILSLKPGLHWQRDFQLVEPLVWSALQAWHDGGPPIARSVVPFNPQMTDKHNHMSYSPTKNTSSSNEEYEIELYPLYATVFLCDSTTQGEPRPFQQFVALSRYLPLSELVDTLRDGLGRDLTKQSKTDNGVLYRPSVRLWMMNASSASMLLAASSPSKVDDSVGWILDTDHPIVDERNMRDFQLGKDENICLMLELRNEDDGTWPRAKPSISTSQKEAKSEARQGKDKETVQLGDGIIGLYNMGNTCYLNSSVQCLSHTPILRDFFTSKAYLRDINTTNPLGYQGHLAQAFAVLVNSLWKPSNQPRKINANASASTPLDAPALTPKTFKDAIGKFNESFVGNEQHDAQEFLTFILGGLQEDLNRIMEKPYIEAPDSDGRPDEELADIWWADHFKRELSVIDALFLGQYKSSLICKTCKYESCRYETFTTLTLPLPEDDQISVQCVLYPLKRNKEIMKYCVRVRHDGTVNDVLKNLAKIIHTDNHEGDNAEEKSATNSQVNVANDNGSSANAEESSDDNENSNDELYTNMALSMATVDMGESTIRKIIPHAWALSKLAVQDSGEIPLLHVYEIEPVVSDHAEKDAVQTKEEAKHKTPLPTIPVKHSYLAISQRKLQLVTGSFLHPFQPVVFGSPLLVRIRDLEGFTGKDLYSLISQRMEQFVPHSNHAESVQNQSGSEESVSTVVARQARRNRQHRQKTTSDMETLCAGDVPAYGFTLRLVSRDASRCALCPWFSSCVGCVVPCDDFPVIAMCGDSIAVDWHLSVNLSSGGFGWKVGTSDTSGIIVQASPHNRAQSRIKKHSSFDVGGKRYGYSGSITLEECLDSFAKEEKIPEAYCSNCKEFRVQTKRISIWRCPPVAILQFKRFQYTQHMKRKLRDLVVFPIDDMDLSRIVAPSTQGRNATLNGELHEDSSYTTDGTQGSLHPLSRGNSGRTESCYDLYGVIHHQGALSGGHYVASLKSEHDGKWRLFNDAQIYDLLSRDVVDPSAYILFYVRKDVKGASLEDFWDTQEREGEGLTEEEVEKMMKKDRCTIS</sequence>
<evidence type="ECO:0000256" key="8">
    <source>
        <dbReference type="SAM" id="MobiDB-lite"/>
    </source>
</evidence>
<dbReference type="Pfam" id="PF00443">
    <property type="entry name" value="UCH"/>
    <property type="match status" value="1"/>
</dbReference>
<accession>A0ABD3PAI6</accession>
<feature type="compositionally biased region" description="Acidic residues" evidence="8">
    <location>
        <begin position="1463"/>
        <end position="1472"/>
    </location>
</feature>
<name>A0ABD3PAI6_9STRA</name>
<dbReference type="InterPro" id="IPR001394">
    <property type="entry name" value="Peptidase_C19_UCH"/>
</dbReference>
<dbReference type="PROSITE" id="PS00973">
    <property type="entry name" value="USP_2"/>
    <property type="match status" value="1"/>
</dbReference>
<feature type="compositionally biased region" description="Basic and acidic residues" evidence="8">
    <location>
        <begin position="61"/>
        <end position="70"/>
    </location>
</feature>
<feature type="compositionally biased region" description="Polar residues" evidence="8">
    <location>
        <begin position="1862"/>
        <end position="1879"/>
    </location>
</feature>
<comment type="catalytic activity">
    <reaction evidence="1">
        <text>Thiol-dependent hydrolysis of ester, thioester, amide, peptide and isopeptide bonds formed by the C-terminal Gly of ubiquitin (a 76-residue protein attached to proteins as an intracellular targeting signal).</text>
        <dbReference type="EC" id="3.4.19.12"/>
    </reaction>
</comment>
<feature type="region of interest" description="Disordered" evidence="8">
    <location>
        <begin position="1849"/>
        <end position="1879"/>
    </location>
</feature>
<feature type="compositionally biased region" description="Low complexity" evidence="8">
    <location>
        <begin position="1452"/>
        <end position="1462"/>
    </location>
</feature>
<dbReference type="SUPFAM" id="SSF143791">
    <property type="entry name" value="DUSP-like"/>
    <property type="match status" value="1"/>
</dbReference>
<reference evidence="11 12" key="1">
    <citation type="submission" date="2024-10" db="EMBL/GenBank/DDBJ databases">
        <title>Updated reference genomes for cyclostephanoid diatoms.</title>
        <authorList>
            <person name="Roberts W.R."/>
            <person name="Alverson A.J."/>
        </authorList>
    </citation>
    <scope>NUCLEOTIDE SEQUENCE [LARGE SCALE GENOMIC DNA]</scope>
    <source>
        <strain evidence="11 12">AJA010-31</strain>
    </source>
</reference>
<feature type="region of interest" description="Disordered" evidence="8">
    <location>
        <begin position="619"/>
        <end position="644"/>
    </location>
</feature>
<evidence type="ECO:0000256" key="4">
    <source>
        <dbReference type="ARBA" id="ARBA00022670"/>
    </source>
</evidence>
<feature type="region of interest" description="Disordered" evidence="8">
    <location>
        <begin position="312"/>
        <end position="336"/>
    </location>
</feature>
<evidence type="ECO:0000256" key="3">
    <source>
        <dbReference type="ARBA" id="ARBA00012759"/>
    </source>
</evidence>
<feature type="compositionally biased region" description="Basic residues" evidence="8">
    <location>
        <begin position="1637"/>
        <end position="1647"/>
    </location>
</feature>
<dbReference type="InterPro" id="IPR035927">
    <property type="entry name" value="DUSP-like_sf"/>
</dbReference>
<evidence type="ECO:0000259" key="9">
    <source>
        <dbReference type="PROSITE" id="PS50235"/>
    </source>
</evidence>
<dbReference type="SUPFAM" id="SSF54001">
    <property type="entry name" value="Cysteine proteinases"/>
    <property type="match status" value="1"/>
</dbReference>
<dbReference type="PROSITE" id="PS50235">
    <property type="entry name" value="USP_3"/>
    <property type="match status" value="1"/>
</dbReference>
<dbReference type="InterPro" id="IPR028889">
    <property type="entry name" value="USP"/>
</dbReference>
<feature type="compositionally biased region" description="Pro residues" evidence="8">
    <location>
        <begin position="1"/>
        <end position="10"/>
    </location>
</feature>
<dbReference type="InterPro" id="IPR018200">
    <property type="entry name" value="USP_CS"/>
</dbReference>
<comment type="similarity">
    <text evidence="2">Belongs to the peptidase C19 family.</text>
</comment>
<dbReference type="Proteomes" id="UP001530400">
    <property type="component" value="Unassembled WGS sequence"/>
</dbReference>
<feature type="region of interest" description="Disordered" evidence="8">
    <location>
        <begin position="557"/>
        <end position="580"/>
    </location>
</feature>
<keyword evidence="6" id="KW-0378">Hydrolase</keyword>
<feature type="compositionally biased region" description="Basic and acidic residues" evidence="8">
    <location>
        <begin position="1433"/>
        <end position="1443"/>
    </location>
</feature>
<organism evidence="11 12">
    <name type="scientific">Cyclotella atomus</name>
    <dbReference type="NCBI Taxonomy" id="382360"/>
    <lineage>
        <taxon>Eukaryota</taxon>
        <taxon>Sar</taxon>
        <taxon>Stramenopiles</taxon>
        <taxon>Ochrophyta</taxon>
        <taxon>Bacillariophyta</taxon>
        <taxon>Coscinodiscophyceae</taxon>
        <taxon>Thalassiosirophycidae</taxon>
        <taxon>Stephanodiscales</taxon>
        <taxon>Stephanodiscaceae</taxon>
        <taxon>Cyclotella</taxon>
    </lineage>
</organism>
<dbReference type="InterPro" id="IPR006615">
    <property type="entry name" value="Pept_C19_DUSP"/>
</dbReference>
<dbReference type="InterPro" id="IPR050185">
    <property type="entry name" value="Ub_carboxyl-term_hydrolase"/>
</dbReference>
<dbReference type="Pfam" id="PF06337">
    <property type="entry name" value="DUSP"/>
    <property type="match status" value="1"/>
</dbReference>
<dbReference type="PROSITE" id="PS00972">
    <property type="entry name" value="USP_1"/>
    <property type="match status" value="1"/>
</dbReference>
<evidence type="ECO:0000256" key="1">
    <source>
        <dbReference type="ARBA" id="ARBA00000707"/>
    </source>
</evidence>
<dbReference type="PANTHER" id="PTHR21646:SF24">
    <property type="entry name" value="UBIQUITIN CARBOXYL-TERMINAL HYDROLASE"/>
    <property type="match status" value="1"/>
</dbReference>
<keyword evidence="5" id="KW-0833">Ubl conjugation pathway</keyword>
<dbReference type="EC" id="3.4.19.12" evidence="3"/>
<dbReference type="EMBL" id="JALLPJ020000700">
    <property type="protein sequence ID" value="KAL3785200.1"/>
    <property type="molecule type" value="Genomic_DNA"/>
</dbReference>
<keyword evidence="4" id="KW-0645">Protease</keyword>
<evidence type="ECO:0000313" key="11">
    <source>
        <dbReference type="EMBL" id="KAL3785200.1"/>
    </source>
</evidence>
<keyword evidence="7" id="KW-0788">Thiol protease</keyword>
<dbReference type="PANTHER" id="PTHR21646">
    <property type="entry name" value="UBIQUITIN CARBOXYL-TERMINAL HYDROLASE"/>
    <property type="match status" value="1"/>
</dbReference>
<dbReference type="SMART" id="SM00695">
    <property type="entry name" value="DUSP"/>
    <property type="match status" value="1"/>
</dbReference>
<feature type="compositionally biased region" description="Basic and acidic residues" evidence="8">
    <location>
        <begin position="1166"/>
        <end position="1178"/>
    </location>
</feature>
<dbReference type="Gene3D" id="3.30.2230.10">
    <property type="entry name" value="DUSP-like"/>
    <property type="match status" value="1"/>
</dbReference>
<feature type="region of interest" description="Disordered" evidence="8">
    <location>
        <begin position="1433"/>
        <end position="1473"/>
    </location>
</feature>
<dbReference type="PROSITE" id="PS51283">
    <property type="entry name" value="DUSP"/>
    <property type="match status" value="1"/>
</dbReference>
<feature type="region of interest" description="Disordered" evidence="8">
    <location>
        <begin position="737"/>
        <end position="765"/>
    </location>
</feature>
<feature type="domain" description="DUSP" evidence="10">
    <location>
        <begin position="871"/>
        <end position="991"/>
    </location>
</feature>
<evidence type="ECO:0000256" key="6">
    <source>
        <dbReference type="ARBA" id="ARBA00022801"/>
    </source>
</evidence>